<dbReference type="AlphaFoldDB" id="A0A386ZNP8"/>
<gene>
    <name evidence="2" type="ORF">D7D52_35875</name>
</gene>
<reference evidence="2 3" key="1">
    <citation type="submission" date="2018-09" db="EMBL/GenBank/DDBJ databases">
        <title>Nocardia yunnanensis sp. nov., an actinomycete isolated from a soil sample.</title>
        <authorList>
            <person name="Zhang J."/>
        </authorList>
    </citation>
    <scope>NUCLEOTIDE SEQUENCE [LARGE SCALE GENOMIC DNA]</scope>
    <source>
        <strain evidence="2 3">CFHS0054</strain>
    </source>
</reference>
<sequence>MGSRGRVGRRGAAAGRGGLRRHRGRRGPGSPRARGRRDGRTHARRCPVLESGTHPRIAALLR</sequence>
<keyword evidence="3" id="KW-1185">Reference proteome</keyword>
<protein>
    <submittedName>
        <fullName evidence="2">Uncharacterized protein</fullName>
    </submittedName>
</protein>
<dbReference type="Proteomes" id="UP000267164">
    <property type="component" value="Chromosome"/>
</dbReference>
<proteinExistence type="predicted"/>
<dbReference type="KEGG" id="nyu:D7D52_35875"/>
<accession>A0A386ZNP8</accession>
<organism evidence="2 3">
    <name type="scientific">Nocardia yunnanensis</name>
    <dbReference type="NCBI Taxonomy" id="2382165"/>
    <lineage>
        <taxon>Bacteria</taxon>
        <taxon>Bacillati</taxon>
        <taxon>Actinomycetota</taxon>
        <taxon>Actinomycetes</taxon>
        <taxon>Mycobacteriales</taxon>
        <taxon>Nocardiaceae</taxon>
        <taxon>Nocardia</taxon>
    </lineage>
</organism>
<evidence type="ECO:0000313" key="2">
    <source>
        <dbReference type="EMBL" id="AYF78319.1"/>
    </source>
</evidence>
<dbReference type="EMBL" id="CP032568">
    <property type="protein sequence ID" value="AYF78319.1"/>
    <property type="molecule type" value="Genomic_DNA"/>
</dbReference>
<evidence type="ECO:0000313" key="3">
    <source>
        <dbReference type="Proteomes" id="UP000267164"/>
    </source>
</evidence>
<feature type="region of interest" description="Disordered" evidence="1">
    <location>
        <begin position="1"/>
        <end position="62"/>
    </location>
</feature>
<evidence type="ECO:0000256" key="1">
    <source>
        <dbReference type="SAM" id="MobiDB-lite"/>
    </source>
</evidence>
<name>A0A386ZNP8_9NOCA</name>